<organism evidence="10 11">
    <name type="scientific">Oceanobacter antarcticus</name>
    <dbReference type="NCBI Taxonomy" id="3133425"/>
    <lineage>
        <taxon>Bacteria</taxon>
        <taxon>Pseudomonadati</taxon>
        <taxon>Pseudomonadota</taxon>
        <taxon>Gammaproteobacteria</taxon>
        <taxon>Oceanospirillales</taxon>
        <taxon>Oceanospirillaceae</taxon>
        <taxon>Oceanobacter</taxon>
    </lineage>
</organism>
<reference evidence="10 11" key="1">
    <citation type="submission" date="2024-03" db="EMBL/GenBank/DDBJ databases">
        <title>High-quality draft genome sequence of Oceanobacter sp. wDCs-4.</title>
        <authorList>
            <person name="Dong C."/>
        </authorList>
    </citation>
    <scope>NUCLEOTIDE SEQUENCE [LARGE SCALE GENOMIC DNA]</scope>
    <source>
        <strain evidence="11">wDCs-4</strain>
    </source>
</reference>
<sequence>MTDILNIAISGLKAQQTALAVTGNNITNATTEGYSRQVVSFAEGNSQFRGGNWLGSGVSVDSVSRIYNEFLSDQVWSDTASFHQYDTMADYAAQVDSLLADSGTGVQPGLEAMFDAMQTVVDDPSSLAAREVLLTQSAALTDRFDVLSDQLNQQNLVLNGQMGVMAQEITAIAESIATLNQDIQFAVGMAQGEEPNALMDQRDRLITELSALVEVSVVDQGDSRLNVFIGKGQALVVGNDYNRLVADTGQSDPSRNDLYLLSDDEAIPVTNEITGGSLGGTLAFRNEVLDSVVNSLGKVALVIAETINAQHKLGLDYEGLVGEDFFQDINEPALTYRRALGDDGNANPDDRLVSVHITDAGSVSSSDYQLEFIGPDNFNYRIRQIDSNEIVQKGAISGAFPDVLAVDGFEIHLESGSFQAGDEFRIMPTRNEASNMELVITRAEQIALASPIMTDAAIGNQGSAAISAGSVTSLDTAAFDELGQMTPPLLVRFTSAYRYDVLDNSDPGEPVPLFPPISNQTYIPGITNSINLGEQGQLAMTSFSGQLPVRATYQPPEPAATVSAGNGLAAQRFSISYNDPTSGQAESLPGLNTAANSSARAIAEQLSEYDGIEASARTTVQLSHFSEDDNGFLDLGVTLNGVVLTEALGPSQRKYDDSWPPTVPDPVTPDFLAGRINANYAFQELGIVASSDGETLTITALNGDDLSLDISGDHGDGFDVSNGQAIGLTQVGESPYDILNEYEGYDFSQGGPYRYAFEIENQGSFEIELSANYGSGEALLSGVRQALETAGFAFNGDLDVAIDERGNLSFQPRMALNGTGVYGSSKLTMGGQLKVVLDEGMTLATNTPGNNLFAAEPVFESTYRGIDVSIAGAVVAGDEFTVGFNENGISDSRNGVALAGLQNSDTVNGSSTYSEAYAIVVERVGATTSRAQTSRDSSDVLLTTSQAAYSSASGVNLDEEAAALMKYELAYNANAQVIQVARDMFDTLISTF</sequence>
<evidence type="ECO:0000313" key="10">
    <source>
        <dbReference type="EMBL" id="MFK4754113.1"/>
    </source>
</evidence>
<keyword evidence="11" id="KW-1185">Reference proteome</keyword>
<dbReference type="InterPro" id="IPR001444">
    <property type="entry name" value="Flag_bb_rod_N"/>
</dbReference>
<evidence type="ECO:0000256" key="2">
    <source>
        <dbReference type="ARBA" id="ARBA00004613"/>
    </source>
</evidence>
<evidence type="ECO:0000313" key="11">
    <source>
        <dbReference type="Proteomes" id="UP001620597"/>
    </source>
</evidence>
<evidence type="ECO:0000256" key="3">
    <source>
        <dbReference type="ARBA" id="ARBA00009677"/>
    </source>
</evidence>
<dbReference type="InterPro" id="IPR010930">
    <property type="entry name" value="Flg_bb/hook_C_dom"/>
</dbReference>
<dbReference type="PANTHER" id="PTHR30033">
    <property type="entry name" value="FLAGELLAR HOOK-ASSOCIATED PROTEIN 1"/>
    <property type="match status" value="1"/>
</dbReference>
<keyword evidence="10" id="KW-0969">Cilium</keyword>
<comment type="similarity">
    <text evidence="3">Belongs to the flagella basal body rod proteins family.</text>
</comment>
<dbReference type="Pfam" id="PF06429">
    <property type="entry name" value="Flg_bbr_C"/>
    <property type="match status" value="1"/>
</dbReference>
<name>A0ABW8NMA7_9GAMM</name>
<evidence type="ECO:0000259" key="7">
    <source>
        <dbReference type="Pfam" id="PF00460"/>
    </source>
</evidence>
<protein>
    <recommendedName>
        <fullName evidence="4">Flagellar hook-associated protein 1</fullName>
    </recommendedName>
</protein>
<dbReference type="Pfam" id="PF22638">
    <property type="entry name" value="FlgK_D1"/>
    <property type="match status" value="1"/>
</dbReference>
<dbReference type="InterPro" id="IPR002371">
    <property type="entry name" value="FlgK"/>
</dbReference>
<evidence type="ECO:0000256" key="4">
    <source>
        <dbReference type="ARBA" id="ARBA00016244"/>
    </source>
</evidence>
<dbReference type="SUPFAM" id="SSF64518">
    <property type="entry name" value="Phase 1 flagellin"/>
    <property type="match status" value="2"/>
</dbReference>
<evidence type="ECO:0000259" key="8">
    <source>
        <dbReference type="Pfam" id="PF06429"/>
    </source>
</evidence>
<evidence type="ECO:0000259" key="9">
    <source>
        <dbReference type="Pfam" id="PF22638"/>
    </source>
</evidence>
<dbReference type="NCBIfam" id="TIGR02492">
    <property type="entry name" value="flgK_ends"/>
    <property type="match status" value="1"/>
</dbReference>
<feature type="domain" description="Flagellar basal body rod protein N-terminal" evidence="7">
    <location>
        <begin position="5"/>
        <end position="34"/>
    </location>
</feature>
<feature type="domain" description="Flagellar hook-associated protein FlgK helical" evidence="9">
    <location>
        <begin position="93"/>
        <end position="326"/>
    </location>
</feature>
<keyword evidence="5" id="KW-0964">Secreted</keyword>
<accession>A0ABW8NMA7</accession>
<dbReference type="PRINTS" id="PR01005">
    <property type="entry name" value="FLGHOOKAP1"/>
</dbReference>
<comment type="caution">
    <text evidence="10">The sequence shown here is derived from an EMBL/GenBank/DDBJ whole genome shotgun (WGS) entry which is preliminary data.</text>
</comment>
<dbReference type="PANTHER" id="PTHR30033:SF1">
    <property type="entry name" value="FLAGELLAR HOOK-ASSOCIATED PROTEIN 1"/>
    <property type="match status" value="1"/>
</dbReference>
<dbReference type="Proteomes" id="UP001620597">
    <property type="component" value="Unassembled WGS sequence"/>
</dbReference>
<dbReference type="EMBL" id="JBBKTX010000024">
    <property type="protein sequence ID" value="MFK4754113.1"/>
    <property type="molecule type" value="Genomic_DNA"/>
</dbReference>
<evidence type="ECO:0000256" key="6">
    <source>
        <dbReference type="ARBA" id="ARBA00023143"/>
    </source>
</evidence>
<dbReference type="InterPro" id="IPR053927">
    <property type="entry name" value="FlgK_helical"/>
</dbReference>
<keyword evidence="6" id="KW-0975">Bacterial flagellum</keyword>
<proteinExistence type="inferred from homology"/>
<evidence type="ECO:0000256" key="1">
    <source>
        <dbReference type="ARBA" id="ARBA00004365"/>
    </source>
</evidence>
<dbReference type="Pfam" id="PF00460">
    <property type="entry name" value="Flg_bb_rod"/>
    <property type="match status" value="1"/>
</dbReference>
<keyword evidence="10" id="KW-0966">Cell projection</keyword>
<comment type="subcellular location">
    <subcellularLocation>
        <location evidence="1">Bacterial flagellum</location>
    </subcellularLocation>
    <subcellularLocation>
        <location evidence="2">Secreted</location>
    </subcellularLocation>
</comment>
<evidence type="ECO:0000256" key="5">
    <source>
        <dbReference type="ARBA" id="ARBA00022525"/>
    </source>
</evidence>
<gene>
    <name evidence="10" type="primary">flgK</name>
    <name evidence="10" type="ORF">WG929_17000</name>
</gene>
<feature type="domain" description="Flagellar basal-body/hook protein C-terminal" evidence="8">
    <location>
        <begin position="948"/>
        <end position="990"/>
    </location>
</feature>
<keyword evidence="10" id="KW-0282">Flagellum</keyword>
<dbReference type="RefSeq" id="WP_416207065.1">
    <property type="nucleotide sequence ID" value="NZ_JBBKTX010000024.1"/>
</dbReference>